<organism evidence="3 4">
    <name type="scientific">Thalassotalea profundi</name>
    <dbReference type="NCBI Taxonomy" id="2036687"/>
    <lineage>
        <taxon>Bacteria</taxon>
        <taxon>Pseudomonadati</taxon>
        <taxon>Pseudomonadota</taxon>
        <taxon>Gammaproteobacteria</taxon>
        <taxon>Alteromonadales</taxon>
        <taxon>Colwelliaceae</taxon>
        <taxon>Thalassotalea</taxon>
    </lineage>
</organism>
<keyword evidence="1" id="KW-0812">Transmembrane</keyword>
<feature type="transmembrane region" description="Helical" evidence="1">
    <location>
        <begin position="291"/>
        <end position="310"/>
    </location>
</feature>
<comment type="caution">
    <text evidence="3">The sequence shown here is derived from an EMBL/GenBank/DDBJ whole genome shotgun (WGS) entry which is preliminary data.</text>
</comment>
<keyword evidence="4" id="KW-1185">Reference proteome</keyword>
<feature type="transmembrane region" description="Helical" evidence="1">
    <location>
        <begin position="108"/>
        <end position="128"/>
    </location>
</feature>
<accession>A0ABQ3INS3</accession>
<dbReference type="PANTHER" id="PTHR31061:SF24">
    <property type="entry name" value="LD22376P"/>
    <property type="match status" value="1"/>
</dbReference>
<feature type="transmembrane region" description="Helical" evidence="1">
    <location>
        <begin position="252"/>
        <end position="271"/>
    </location>
</feature>
<name>A0ABQ3INS3_9GAMM</name>
<keyword evidence="1" id="KW-1133">Transmembrane helix</keyword>
<keyword evidence="1" id="KW-0472">Membrane</keyword>
<feature type="domain" description="Heparan-alpha-glucosaminide N-acetyltransferase catalytic" evidence="2">
    <location>
        <begin position="3"/>
        <end position="145"/>
    </location>
</feature>
<feature type="transmembrane region" description="Helical" evidence="1">
    <location>
        <begin position="219"/>
        <end position="240"/>
    </location>
</feature>
<evidence type="ECO:0000313" key="4">
    <source>
        <dbReference type="Proteomes" id="UP000626370"/>
    </source>
</evidence>
<feature type="transmembrane region" description="Helical" evidence="1">
    <location>
        <begin position="189"/>
        <end position="207"/>
    </location>
</feature>
<dbReference type="InterPro" id="IPR012429">
    <property type="entry name" value="HGSNAT_cat"/>
</dbReference>
<dbReference type="Proteomes" id="UP000626370">
    <property type="component" value="Unassembled WGS sequence"/>
</dbReference>
<feature type="transmembrane region" description="Helical" evidence="1">
    <location>
        <begin position="84"/>
        <end position="102"/>
    </location>
</feature>
<gene>
    <name evidence="3" type="ORF">GCM10011501_19300</name>
</gene>
<sequence length="359" mass="40356">MNRYIALDAFRGLTIALMILVNTPGSWSHVYSPFLHADWNGLTPTDLVFPFFLFIVGSAMFFAFKKSEFTLSAEQSVKIIKRGIIIFLIGVFLNAFPFLASFENLRIMGVLQRIALCYVAAAFLVLIFSRLGLFIVSILLLVSYPFILSIAGAEAAYSLDGNIVRTIDIALWGESHLYQGKGLAFDPEGLISSLPAVVSVIFGFEVTRMVSQSQSKNKAIIHLVKIAFVSIVAALIWQFWHPINKSLWTSSYVLVSSGLACLVLAVFIYIIDIKNIEKPIVPLLIYGTNPLFIYVLSWLWVVSYVFVPTADGSLHQWLFMRLADFMPEKLASLVFGLSHVVLFGWISKWLYDRKIFIKI</sequence>
<evidence type="ECO:0000259" key="2">
    <source>
        <dbReference type="Pfam" id="PF07786"/>
    </source>
</evidence>
<reference evidence="4" key="1">
    <citation type="journal article" date="2019" name="Int. J. Syst. Evol. Microbiol.">
        <title>The Global Catalogue of Microorganisms (GCM) 10K type strain sequencing project: providing services to taxonomists for standard genome sequencing and annotation.</title>
        <authorList>
            <consortium name="The Broad Institute Genomics Platform"/>
            <consortium name="The Broad Institute Genome Sequencing Center for Infectious Disease"/>
            <person name="Wu L."/>
            <person name="Ma J."/>
        </authorList>
    </citation>
    <scope>NUCLEOTIDE SEQUENCE [LARGE SCALE GENOMIC DNA]</scope>
    <source>
        <strain evidence="4">CGMCC 1.15922</strain>
    </source>
</reference>
<feature type="transmembrane region" description="Helical" evidence="1">
    <location>
        <begin position="133"/>
        <end position="153"/>
    </location>
</feature>
<dbReference type="PANTHER" id="PTHR31061">
    <property type="entry name" value="LD22376P"/>
    <property type="match status" value="1"/>
</dbReference>
<feature type="transmembrane region" description="Helical" evidence="1">
    <location>
        <begin position="9"/>
        <end position="27"/>
    </location>
</feature>
<protein>
    <submittedName>
        <fullName evidence="3">Membrane protein</fullName>
    </submittedName>
</protein>
<feature type="transmembrane region" description="Helical" evidence="1">
    <location>
        <begin position="47"/>
        <end position="64"/>
    </location>
</feature>
<dbReference type="EMBL" id="BNAH01000006">
    <property type="protein sequence ID" value="GHE89852.1"/>
    <property type="molecule type" value="Genomic_DNA"/>
</dbReference>
<proteinExistence type="predicted"/>
<evidence type="ECO:0000256" key="1">
    <source>
        <dbReference type="SAM" id="Phobius"/>
    </source>
</evidence>
<feature type="transmembrane region" description="Helical" evidence="1">
    <location>
        <begin position="330"/>
        <end position="351"/>
    </location>
</feature>
<dbReference type="Pfam" id="PF07786">
    <property type="entry name" value="HGSNAT_cat"/>
    <property type="match status" value="1"/>
</dbReference>
<evidence type="ECO:0000313" key="3">
    <source>
        <dbReference type="EMBL" id="GHE89852.1"/>
    </source>
</evidence>
<dbReference type="RefSeq" id="WP_189378054.1">
    <property type="nucleotide sequence ID" value="NZ_BNAH01000006.1"/>
</dbReference>